<dbReference type="OrthoDB" id="8296556at2"/>
<accession>A0A1I3ZVV7</accession>
<sequence>MPRYFFHTRIGADTLLDEEGIDLRDADHAWRVARATIAESLAEEPDTARLMSASLIVADADGETVFEFPFLEVVTAPPGDAETLH</sequence>
<name>A0A1I3ZVV7_9HYPH</name>
<organism evidence="2 3">
    <name type="scientific">Methylorubrum salsuginis</name>
    <dbReference type="NCBI Taxonomy" id="414703"/>
    <lineage>
        <taxon>Bacteria</taxon>
        <taxon>Pseudomonadati</taxon>
        <taxon>Pseudomonadota</taxon>
        <taxon>Alphaproteobacteria</taxon>
        <taxon>Hyphomicrobiales</taxon>
        <taxon>Methylobacteriaceae</taxon>
        <taxon>Methylorubrum</taxon>
    </lineage>
</organism>
<dbReference type="Proteomes" id="UP000198804">
    <property type="component" value="Unassembled WGS sequence"/>
</dbReference>
<dbReference type="EMBL" id="FOSV01000002">
    <property type="protein sequence ID" value="SFK48282.1"/>
    <property type="molecule type" value="Genomic_DNA"/>
</dbReference>
<dbReference type="Pfam" id="PF21834">
    <property type="entry name" value="DUF6894"/>
    <property type="match status" value="1"/>
</dbReference>
<feature type="domain" description="DUF6894" evidence="1">
    <location>
        <begin position="3"/>
        <end position="70"/>
    </location>
</feature>
<reference evidence="3" key="1">
    <citation type="submission" date="2016-10" db="EMBL/GenBank/DDBJ databases">
        <authorList>
            <person name="Varghese N."/>
            <person name="Submissions S."/>
        </authorList>
    </citation>
    <scope>NUCLEOTIDE SEQUENCE [LARGE SCALE GENOMIC DNA]</scope>
    <source>
        <strain evidence="3">CGMCC 1.6474</strain>
    </source>
</reference>
<keyword evidence="3" id="KW-1185">Reference proteome</keyword>
<evidence type="ECO:0000313" key="3">
    <source>
        <dbReference type="Proteomes" id="UP000198804"/>
    </source>
</evidence>
<dbReference type="InterPro" id="IPR054189">
    <property type="entry name" value="DUF6894"/>
</dbReference>
<dbReference type="RefSeq" id="WP_091941971.1">
    <property type="nucleotide sequence ID" value="NZ_FOSV01000002.1"/>
</dbReference>
<proteinExistence type="predicted"/>
<protein>
    <recommendedName>
        <fullName evidence="1">DUF6894 domain-containing protein</fullName>
    </recommendedName>
</protein>
<dbReference type="AlphaFoldDB" id="A0A1I3ZVV7"/>
<evidence type="ECO:0000313" key="2">
    <source>
        <dbReference type="EMBL" id="SFK48282.1"/>
    </source>
</evidence>
<evidence type="ECO:0000259" key="1">
    <source>
        <dbReference type="Pfam" id="PF21834"/>
    </source>
</evidence>
<gene>
    <name evidence="2" type="ORF">SAMN04488125_102124</name>
</gene>